<dbReference type="EMBL" id="MU001775">
    <property type="protein sequence ID" value="KAF2798845.1"/>
    <property type="molecule type" value="Genomic_DNA"/>
</dbReference>
<feature type="transmembrane region" description="Helical" evidence="5">
    <location>
        <begin position="402"/>
        <end position="424"/>
    </location>
</feature>
<feature type="repeat" description="ANK" evidence="3">
    <location>
        <begin position="1096"/>
        <end position="1128"/>
    </location>
</feature>
<gene>
    <name evidence="7" type="ORF">K505DRAFT_371400</name>
</gene>
<proteinExistence type="predicted"/>
<evidence type="ECO:0000256" key="5">
    <source>
        <dbReference type="SAM" id="Phobius"/>
    </source>
</evidence>
<sequence>MIPHVSALLFLATVAAADSNVAQWNEFTNNFATDIAPIITLFGEQVTKQFLSESTGFLDNIIFGVAPLGILTAIVSVIRVYGTAPLKSFIGRAQESHGVAEAELCSSTSEDVCELWSNGGICRVFGRPKILEFFYTKGGEFYPKFRRTNWDNDEVVQSPSCGIELPKRLWGVVKGQTRGSTNWEEIDTRGSLDSKRDREGGQGPKRPTSGVKPSGSPDSECDQEGGEVDGRNSQNVMGDPEAGETWGRFAPYPNLSLNIGIRTVPKWLLRITATYGISLQLSFFVYATWATFYNKALYEEGESPQLWSFWLVVSGTALLVIGMTLCAWLIERKSCERRFTQVDSNDPSTPKTVTVWLQPGGQRVGDQLFNAFAYLGKKRKYVTSWRVDRKSRNEPDFVKHSLILLWIAITSSILGFVCQFVGLRGLHGSIALYQLASTLCMTVIRALFRSRRLPGEENLLTGLHRKVEGHELDWQALHLESPRDEACDGRKRRWYVIDHPSPLKKPDGHHAEVFHLFQTGRQIVGFRPTSDLNGESKLSDVEAQCANSATDWMRLNEIDNEAARVLHFRSRLAYLTGEPITPTGQGWDTEIREMSRQLQHALQDSADYIFSSNMQLSEGWKNANALVWSTTCQISDPSTDCEIFPIHFLMYRNNGRWIISEYQLEAALGLWWWSLKLLPKSPKGIQLFTRKVMFAEGSKKMEYKSAIRLWVTQADMINERIQLLSPISMGSSGFHWIPPRPSGESYHPTGLSIPMTTSPDFLNLKEDESGMEPENDGVLAIQTRSSPLQMIAQDIYTIFISRIADIMKPLADAVPRQSQFDTGNSVDKPQERPYLGLMNTHVESITDKVVAAGIATRQDALMSIIPPLLQRSKLPQLDSVMEDLLSYAKSLRRNRRFQVGEGLLKGLFHLGPPRFQERVVRALGELYRAAIKSPNQLEQDFGARGFKEMEKICDISKPSAEVKEILNHYKSVWQYFKKRSSTQGDQHPRTLDDDPEKLLEGLMSEPARTRGLTLSGDVDLSKASSAYLLKILRWAIERNCPELVEDLWAVQRKLIHETDGQGRTPIFWAIEVGCDADTFQALLEWPTVRPDSHDTGGKTPFLLAAERGHYKAVEFLLNQGADSLAKDNEGRTALMLASKNGKYDVVKRLLDENAEVDVQGGEY</sequence>
<evidence type="ECO:0000256" key="2">
    <source>
        <dbReference type="ARBA" id="ARBA00023043"/>
    </source>
</evidence>
<evidence type="ECO:0000313" key="8">
    <source>
        <dbReference type="Proteomes" id="UP000799757"/>
    </source>
</evidence>
<keyword evidence="5" id="KW-1133">Transmembrane helix</keyword>
<feature type="transmembrane region" description="Helical" evidence="5">
    <location>
        <begin position="267"/>
        <end position="289"/>
    </location>
</feature>
<feature type="transmembrane region" description="Helical" evidence="5">
    <location>
        <begin position="61"/>
        <end position="82"/>
    </location>
</feature>
<reference evidence="7" key="1">
    <citation type="journal article" date="2020" name="Stud. Mycol.">
        <title>101 Dothideomycetes genomes: a test case for predicting lifestyles and emergence of pathogens.</title>
        <authorList>
            <person name="Haridas S."/>
            <person name="Albert R."/>
            <person name="Binder M."/>
            <person name="Bloem J."/>
            <person name="Labutti K."/>
            <person name="Salamov A."/>
            <person name="Andreopoulos B."/>
            <person name="Baker S."/>
            <person name="Barry K."/>
            <person name="Bills G."/>
            <person name="Bluhm B."/>
            <person name="Cannon C."/>
            <person name="Castanera R."/>
            <person name="Culley D."/>
            <person name="Daum C."/>
            <person name="Ezra D."/>
            <person name="Gonzalez J."/>
            <person name="Henrissat B."/>
            <person name="Kuo A."/>
            <person name="Liang C."/>
            <person name="Lipzen A."/>
            <person name="Lutzoni F."/>
            <person name="Magnuson J."/>
            <person name="Mondo S."/>
            <person name="Nolan M."/>
            <person name="Ohm R."/>
            <person name="Pangilinan J."/>
            <person name="Park H.-J."/>
            <person name="Ramirez L."/>
            <person name="Alfaro M."/>
            <person name="Sun H."/>
            <person name="Tritt A."/>
            <person name="Yoshinaga Y."/>
            <person name="Zwiers L.-H."/>
            <person name="Turgeon B."/>
            <person name="Goodwin S."/>
            <person name="Spatafora J."/>
            <person name="Crous P."/>
            <person name="Grigoriev I."/>
        </authorList>
    </citation>
    <scope>NUCLEOTIDE SEQUENCE</scope>
    <source>
        <strain evidence="7">CBS 109.77</strain>
    </source>
</reference>
<feature type="repeat" description="ANK" evidence="3">
    <location>
        <begin position="1129"/>
        <end position="1161"/>
    </location>
</feature>
<evidence type="ECO:0000313" key="7">
    <source>
        <dbReference type="EMBL" id="KAF2798845.1"/>
    </source>
</evidence>
<dbReference type="PROSITE" id="PS50297">
    <property type="entry name" value="ANK_REP_REGION"/>
    <property type="match status" value="2"/>
</dbReference>
<accession>A0A6A6XS55</accession>
<evidence type="ECO:0000256" key="1">
    <source>
        <dbReference type="ARBA" id="ARBA00022737"/>
    </source>
</evidence>
<evidence type="ECO:0000256" key="3">
    <source>
        <dbReference type="PROSITE-ProRule" id="PRU00023"/>
    </source>
</evidence>
<feature type="non-terminal residue" evidence="7">
    <location>
        <position position="1163"/>
    </location>
</feature>
<protein>
    <submittedName>
        <fullName evidence="7">Uncharacterized protein</fullName>
    </submittedName>
</protein>
<keyword evidence="5" id="KW-0812">Transmembrane</keyword>
<keyword evidence="6" id="KW-0732">Signal</keyword>
<feature type="signal peptide" evidence="6">
    <location>
        <begin position="1"/>
        <end position="17"/>
    </location>
</feature>
<name>A0A6A6XS55_9PLEO</name>
<dbReference type="OrthoDB" id="194358at2759"/>
<dbReference type="PROSITE" id="PS50088">
    <property type="entry name" value="ANK_REPEAT"/>
    <property type="match status" value="2"/>
</dbReference>
<dbReference type="PANTHER" id="PTHR24188">
    <property type="entry name" value="ANKYRIN REPEAT PROTEIN"/>
    <property type="match status" value="1"/>
</dbReference>
<evidence type="ECO:0000256" key="4">
    <source>
        <dbReference type="SAM" id="MobiDB-lite"/>
    </source>
</evidence>
<dbReference type="InterPro" id="IPR002110">
    <property type="entry name" value="Ankyrin_rpt"/>
</dbReference>
<keyword evidence="2 3" id="KW-0040">ANK repeat</keyword>
<feature type="chain" id="PRO_5025670304" evidence="6">
    <location>
        <begin position="18"/>
        <end position="1163"/>
    </location>
</feature>
<keyword evidence="8" id="KW-1185">Reference proteome</keyword>
<evidence type="ECO:0000256" key="6">
    <source>
        <dbReference type="SAM" id="SignalP"/>
    </source>
</evidence>
<dbReference type="SUPFAM" id="SSF48403">
    <property type="entry name" value="Ankyrin repeat"/>
    <property type="match status" value="1"/>
</dbReference>
<keyword evidence="1" id="KW-0677">Repeat</keyword>
<feature type="compositionally biased region" description="Basic and acidic residues" evidence="4">
    <location>
        <begin position="186"/>
        <end position="200"/>
    </location>
</feature>
<dbReference type="Pfam" id="PF12796">
    <property type="entry name" value="Ank_2"/>
    <property type="match status" value="1"/>
</dbReference>
<organism evidence="7 8">
    <name type="scientific">Melanomma pulvis-pyrius CBS 109.77</name>
    <dbReference type="NCBI Taxonomy" id="1314802"/>
    <lineage>
        <taxon>Eukaryota</taxon>
        <taxon>Fungi</taxon>
        <taxon>Dikarya</taxon>
        <taxon>Ascomycota</taxon>
        <taxon>Pezizomycotina</taxon>
        <taxon>Dothideomycetes</taxon>
        <taxon>Pleosporomycetidae</taxon>
        <taxon>Pleosporales</taxon>
        <taxon>Melanommataceae</taxon>
        <taxon>Melanomma</taxon>
    </lineage>
</organism>
<feature type="transmembrane region" description="Helical" evidence="5">
    <location>
        <begin position="309"/>
        <end position="330"/>
    </location>
</feature>
<dbReference type="SMART" id="SM00248">
    <property type="entry name" value="ANK"/>
    <property type="match status" value="3"/>
</dbReference>
<dbReference type="Gene3D" id="1.25.40.20">
    <property type="entry name" value="Ankyrin repeat-containing domain"/>
    <property type="match status" value="1"/>
</dbReference>
<feature type="region of interest" description="Disordered" evidence="4">
    <location>
        <begin position="181"/>
        <end position="242"/>
    </location>
</feature>
<dbReference type="Proteomes" id="UP000799757">
    <property type="component" value="Unassembled WGS sequence"/>
</dbReference>
<dbReference type="AlphaFoldDB" id="A0A6A6XS55"/>
<dbReference type="InterPro" id="IPR036770">
    <property type="entry name" value="Ankyrin_rpt-contain_sf"/>
</dbReference>
<dbReference type="PANTHER" id="PTHR24188:SF29">
    <property type="entry name" value="GH09064P"/>
    <property type="match status" value="1"/>
</dbReference>
<keyword evidence="5" id="KW-0472">Membrane</keyword>